<dbReference type="EMBL" id="ALJD01000002">
    <property type="protein sequence ID" value="EJN61573.1"/>
    <property type="molecule type" value="Genomic_DNA"/>
</dbReference>
<feature type="compositionally biased region" description="Basic and acidic residues" evidence="1">
    <location>
        <begin position="58"/>
        <end position="69"/>
    </location>
</feature>
<feature type="region of interest" description="Disordered" evidence="1">
    <location>
        <begin position="58"/>
        <end position="81"/>
    </location>
</feature>
<dbReference type="eggNOG" id="arCOG04711">
    <property type="taxonomic scope" value="Archaea"/>
</dbReference>
<accession>J3A7I1</accession>
<evidence type="ECO:0000313" key="3">
    <source>
        <dbReference type="Proteomes" id="UP000007813"/>
    </source>
</evidence>
<dbReference type="OrthoDB" id="132880at2157"/>
<dbReference type="Proteomes" id="UP000007813">
    <property type="component" value="Unassembled WGS sequence"/>
</dbReference>
<organism evidence="2 3">
    <name type="scientific">Halogranum salarium B-1</name>
    <dbReference type="NCBI Taxonomy" id="1210908"/>
    <lineage>
        <taxon>Archaea</taxon>
        <taxon>Methanobacteriati</taxon>
        <taxon>Methanobacteriota</taxon>
        <taxon>Stenosarchaea group</taxon>
        <taxon>Halobacteria</taxon>
        <taxon>Halobacteriales</taxon>
        <taxon>Haloferacaceae</taxon>
    </lineage>
</organism>
<dbReference type="Pfam" id="PF04250">
    <property type="entry name" value="DUF429"/>
    <property type="match status" value="1"/>
</dbReference>
<dbReference type="RefSeq" id="WP_009374648.1">
    <property type="nucleotide sequence ID" value="NZ_ALJD01000002.1"/>
</dbReference>
<gene>
    <name evidence="2" type="ORF">HSB1_06140</name>
</gene>
<evidence type="ECO:0000256" key="1">
    <source>
        <dbReference type="SAM" id="MobiDB-lite"/>
    </source>
</evidence>
<reference evidence="2 3" key="1">
    <citation type="journal article" date="2012" name="J. Bacteriol.">
        <title>Draft Genome Sequence of the Extremely Halophilic Archaeon Halogranum salarium B-1T.</title>
        <authorList>
            <person name="Kim K.K."/>
            <person name="Lee K.C."/>
            <person name="Lee J.S."/>
        </authorList>
    </citation>
    <scope>NUCLEOTIDE SEQUENCE [LARGE SCALE GENOMIC DNA]</scope>
    <source>
        <strain evidence="2 3">B-1</strain>
    </source>
</reference>
<evidence type="ECO:0000313" key="2">
    <source>
        <dbReference type="EMBL" id="EJN61573.1"/>
    </source>
</evidence>
<proteinExistence type="predicted"/>
<dbReference type="AlphaFoldDB" id="J3A7I1"/>
<evidence type="ECO:0008006" key="4">
    <source>
        <dbReference type="Google" id="ProtNLM"/>
    </source>
</evidence>
<comment type="caution">
    <text evidence="2">The sequence shown here is derived from an EMBL/GenBank/DDBJ whole genome shotgun (WGS) entry which is preliminary data.</text>
</comment>
<name>J3A7I1_9EURY</name>
<protein>
    <recommendedName>
        <fullName evidence="4">DUF429 domain-containing protein</fullName>
    </recommendedName>
</protein>
<dbReference type="InterPro" id="IPR007362">
    <property type="entry name" value="DUF429"/>
</dbReference>
<sequence>MTYIGADGCPGGWLAVEYSDAGYERAEFYEDLKELYDDNDDATRILIDVPIGLREKDNTPRKCDAEARKKLGSPRSSSVFPTPIREALDAESYEEAKQKQEEHTDGSLNSQTWGIIPKIREVDEFLLDNKELVEERRIREAHPEVCFWAFHGKSMEFSKTKQSGSAFWERMAVLQSVADDDVFDDLADAGEQCMGREASIDDYVDAFVLALTARSDECELETLPEDVEEDPEGLPMEMVFTRS</sequence>